<dbReference type="AlphaFoldDB" id="A0AAN6Y5Q6"/>
<comment type="caution">
    <text evidence="1">The sequence shown here is derived from an EMBL/GenBank/DDBJ whole genome shotgun (WGS) entry which is preliminary data.</text>
</comment>
<gene>
    <name evidence="1" type="ORF">QBC37DRAFT_287535</name>
</gene>
<dbReference type="Proteomes" id="UP001301769">
    <property type="component" value="Unassembled WGS sequence"/>
</dbReference>
<name>A0AAN6Y5Q6_9PEZI</name>
<keyword evidence="2" id="KW-1185">Reference proteome</keyword>
<evidence type="ECO:0000313" key="1">
    <source>
        <dbReference type="EMBL" id="KAK4212683.1"/>
    </source>
</evidence>
<sequence>MEDWEIAPGCIRETVGTKQEKIAFSKPALCTGNGVKACEDLYFRVQTLSPGQTQLLEVSADTIGLISVAEGKVRVKLSNEPAFLIGTHGMIKIRPGVGGSIRNIAGSGDVVLHITTLML</sequence>
<reference evidence="1" key="2">
    <citation type="submission" date="2023-05" db="EMBL/GenBank/DDBJ databases">
        <authorList>
            <consortium name="Lawrence Berkeley National Laboratory"/>
            <person name="Steindorff A."/>
            <person name="Hensen N."/>
            <person name="Bonometti L."/>
            <person name="Westerberg I."/>
            <person name="Brannstrom I.O."/>
            <person name="Guillou S."/>
            <person name="Cros-Aarteil S."/>
            <person name="Calhoun S."/>
            <person name="Haridas S."/>
            <person name="Kuo A."/>
            <person name="Mondo S."/>
            <person name="Pangilinan J."/>
            <person name="Riley R."/>
            <person name="Labutti K."/>
            <person name="Andreopoulos B."/>
            <person name="Lipzen A."/>
            <person name="Chen C."/>
            <person name="Yanf M."/>
            <person name="Daum C."/>
            <person name="Ng V."/>
            <person name="Clum A."/>
            <person name="Ohm R."/>
            <person name="Martin F."/>
            <person name="Silar P."/>
            <person name="Natvig D."/>
            <person name="Lalanne C."/>
            <person name="Gautier V."/>
            <person name="Ament-Velasquez S.L."/>
            <person name="Kruys A."/>
            <person name="Hutchinson M.I."/>
            <person name="Powell A.J."/>
            <person name="Barry K."/>
            <person name="Miller A.N."/>
            <person name="Grigoriev I.V."/>
            <person name="Debuchy R."/>
            <person name="Gladieux P."/>
            <person name="Thoren M.H."/>
            <person name="Johannesson H."/>
        </authorList>
    </citation>
    <scope>NUCLEOTIDE SEQUENCE</scope>
    <source>
        <strain evidence="1">PSN293</strain>
    </source>
</reference>
<evidence type="ECO:0000313" key="2">
    <source>
        <dbReference type="Proteomes" id="UP001301769"/>
    </source>
</evidence>
<reference evidence="1" key="1">
    <citation type="journal article" date="2023" name="Mol. Phylogenet. Evol.">
        <title>Genome-scale phylogeny and comparative genomics of the fungal order Sordariales.</title>
        <authorList>
            <person name="Hensen N."/>
            <person name="Bonometti L."/>
            <person name="Westerberg I."/>
            <person name="Brannstrom I.O."/>
            <person name="Guillou S."/>
            <person name="Cros-Aarteil S."/>
            <person name="Calhoun S."/>
            <person name="Haridas S."/>
            <person name="Kuo A."/>
            <person name="Mondo S."/>
            <person name="Pangilinan J."/>
            <person name="Riley R."/>
            <person name="LaButti K."/>
            <person name="Andreopoulos B."/>
            <person name="Lipzen A."/>
            <person name="Chen C."/>
            <person name="Yan M."/>
            <person name="Daum C."/>
            <person name="Ng V."/>
            <person name="Clum A."/>
            <person name="Steindorff A."/>
            <person name="Ohm R.A."/>
            <person name="Martin F."/>
            <person name="Silar P."/>
            <person name="Natvig D.O."/>
            <person name="Lalanne C."/>
            <person name="Gautier V."/>
            <person name="Ament-Velasquez S.L."/>
            <person name="Kruys A."/>
            <person name="Hutchinson M.I."/>
            <person name="Powell A.J."/>
            <person name="Barry K."/>
            <person name="Miller A.N."/>
            <person name="Grigoriev I.V."/>
            <person name="Debuchy R."/>
            <person name="Gladieux P."/>
            <person name="Hiltunen Thoren M."/>
            <person name="Johannesson H."/>
        </authorList>
    </citation>
    <scope>NUCLEOTIDE SEQUENCE</scope>
    <source>
        <strain evidence="1">PSN293</strain>
    </source>
</reference>
<proteinExistence type="predicted"/>
<accession>A0AAN6Y5Q6</accession>
<protein>
    <submittedName>
        <fullName evidence="1">Uncharacterized protein</fullName>
    </submittedName>
</protein>
<dbReference type="EMBL" id="MU858122">
    <property type="protein sequence ID" value="KAK4212683.1"/>
    <property type="molecule type" value="Genomic_DNA"/>
</dbReference>
<organism evidence="1 2">
    <name type="scientific">Rhypophila decipiens</name>
    <dbReference type="NCBI Taxonomy" id="261697"/>
    <lineage>
        <taxon>Eukaryota</taxon>
        <taxon>Fungi</taxon>
        <taxon>Dikarya</taxon>
        <taxon>Ascomycota</taxon>
        <taxon>Pezizomycotina</taxon>
        <taxon>Sordariomycetes</taxon>
        <taxon>Sordariomycetidae</taxon>
        <taxon>Sordariales</taxon>
        <taxon>Naviculisporaceae</taxon>
        <taxon>Rhypophila</taxon>
    </lineage>
</organism>